<evidence type="ECO:0000313" key="2">
    <source>
        <dbReference type="EMBL" id="KAJ3510784.1"/>
    </source>
</evidence>
<keyword evidence="3" id="KW-1185">Reference proteome</keyword>
<reference evidence="2" key="1">
    <citation type="submission" date="2022-07" db="EMBL/GenBank/DDBJ databases">
        <title>Genome Sequence of Agrocybe chaxingu.</title>
        <authorList>
            <person name="Buettner E."/>
        </authorList>
    </citation>
    <scope>NUCLEOTIDE SEQUENCE</scope>
    <source>
        <strain evidence="2">MP-N11</strain>
    </source>
</reference>
<accession>A0A9W8K9N5</accession>
<feature type="region of interest" description="Disordered" evidence="1">
    <location>
        <begin position="1"/>
        <end position="27"/>
    </location>
</feature>
<protein>
    <submittedName>
        <fullName evidence="2">Uncharacterized protein</fullName>
    </submittedName>
</protein>
<organism evidence="2 3">
    <name type="scientific">Agrocybe chaxingu</name>
    <dbReference type="NCBI Taxonomy" id="84603"/>
    <lineage>
        <taxon>Eukaryota</taxon>
        <taxon>Fungi</taxon>
        <taxon>Dikarya</taxon>
        <taxon>Basidiomycota</taxon>
        <taxon>Agaricomycotina</taxon>
        <taxon>Agaricomycetes</taxon>
        <taxon>Agaricomycetidae</taxon>
        <taxon>Agaricales</taxon>
        <taxon>Agaricineae</taxon>
        <taxon>Strophariaceae</taxon>
        <taxon>Agrocybe</taxon>
    </lineage>
</organism>
<dbReference type="AlphaFoldDB" id="A0A9W8K9N5"/>
<dbReference type="Proteomes" id="UP001148786">
    <property type="component" value="Unassembled WGS sequence"/>
</dbReference>
<comment type="caution">
    <text evidence="2">The sequence shown here is derived from an EMBL/GenBank/DDBJ whole genome shotgun (WGS) entry which is preliminary data.</text>
</comment>
<name>A0A9W8K9N5_9AGAR</name>
<dbReference type="EMBL" id="JANKHO010000371">
    <property type="protein sequence ID" value="KAJ3510784.1"/>
    <property type="molecule type" value="Genomic_DNA"/>
</dbReference>
<dbReference type="OrthoDB" id="3222453at2759"/>
<sequence>MSALLCGTRKHSSERGHDGDVDSNLSQHSSIRGVHKGIEDRHFAKYCPISETGSANSIYSMAFMPSGNGWAPREIGGGGSISQKHMEMGVTVGDVGILEDGRFSYLFNIFYPKNDSIQPAEMPRNFNPIEPPLSEWEMSTSTAALLPGTIIAGEGVQVEQISESPRRISFTSYARAGGVMILPTGASREDLVDPQKLYPYLKEHAVDWYQFLNLYSGSENFLRMPAGMNGTLLVVTGSDRVKSCATAVFPVNPRDVGLVHSFQYDESHGDYCWSAERMTARTFAGFDFSTPCSVFIRGISIALGEPLWKRNLPLVPPKEVPIYEVYAKPLFEPQDSYGRILEWAKGLDRLPSPSRPTIMFHPSMILLQLMIDTAPSVDVAFVDDCIWRPLVGSHHLTHPRLVEFMKRVLEQYDLSVVEGVATLVKRPEEQNAPDIRPALSLGSVLRTVSFVRKSAEPEPFRTRAPRTLSKILHRPFFR</sequence>
<gene>
    <name evidence="2" type="ORF">NLJ89_g4483</name>
</gene>
<evidence type="ECO:0000313" key="3">
    <source>
        <dbReference type="Proteomes" id="UP001148786"/>
    </source>
</evidence>
<evidence type="ECO:0000256" key="1">
    <source>
        <dbReference type="SAM" id="MobiDB-lite"/>
    </source>
</evidence>
<feature type="compositionally biased region" description="Basic and acidic residues" evidence="1">
    <location>
        <begin position="11"/>
        <end position="20"/>
    </location>
</feature>
<proteinExistence type="predicted"/>